<feature type="compositionally biased region" description="Polar residues" evidence="1">
    <location>
        <begin position="155"/>
        <end position="172"/>
    </location>
</feature>
<proteinExistence type="predicted"/>
<comment type="caution">
    <text evidence="2">The sequence shown here is derived from an EMBL/GenBank/DDBJ whole genome shotgun (WGS) entry which is preliminary data.</text>
</comment>
<name>A0ABR4AXP7_9LECA</name>
<protein>
    <submittedName>
        <fullName evidence="2">Uncharacterized protein</fullName>
    </submittedName>
</protein>
<dbReference type="Proteomes" id="UP001590951">
    <property type="component" value="Unassembled WGS sequence"/>
</dbReference>
<keyword evidence="3" id="KW-1185">Reference proteome</keyword>
<reference evidence="2 3" key="1">
    <citation type="submission" date="2024-09" db="EMBL/GenBank/DDBJ databases">
        <title>Rethinking Asexuality: The Enigmatic Case of Functional Sexual Genes in Lepraria (Stereocaulaceae).</title>
        <authorList>
            <person name="Doellman M."/>
            <person name="Sun Y."/>
            <person name="Barcenas-Pena A."/>
            <person name="Lumbsch H.T."/>
            <person name="Grewe F."/>
        </authorList>
    </citation>
    <scope>NUCLEOTIDE SEQUENCE [LARGE SCALE GENOMIC DNA]</scope>
    <source>
        <strain evidence="2 3">Grewe 0041</strain>
    </source>
</reference>
<evidence type="ECO:0000256" key="1">
    <source>
        <dbReference type="SAM" id="MobiDB-lite"/>
    </source>
</evidence>
<organism evidence="2 3">
    <name type="scientific">Lepraria finkii</name>
    <dbReference type="NCBI Taxonomy" id="1340010"/>
    <lineage>
        <taxon>Eukaryota</taxon>
        <taxon>Fungi</taxon>
        <taxon>Dikarya</taxon>
        <taxon>Ascomycota</taxon>
        <taxon>Pezizomycotina</taxon>
        <taxon>Lecanoromycetes</taxon>
        <taxon>OSLEUM clade</taxon>
        <taxon>Lecanoromycetidae</taxon>
        <taxon>Lecanorales</taxon>
        <taxon>Lecanorineae</taxon>
        <taxon>Stereocaulaceae</taxon>
        <taxon>Lepraria</taxon>
    </lineage>
</organism>
<feature type="region of interest" description="Disordered" evidence="1">
    <location>
        <begin position="155"/>
        <end position="192"/>
    </location>
</feature>
<evidence type="ECO:0000313" key="2">
    <source>
        <dbReference type="EMBL" id="KAL2049908.1"/>
    </source>
</evidence>
<dbReference type="EMBL" id="JBHFEH010000055">
    <property type="protein sequence ID" value="KAL2049908.1"/>
    <property type="molecule type" value="Genomic_DNA"/>
</dbReference>
<evidence type="ECO:0000313" key="3">
    <source>
        <dbReference type="Proteomes" id="UP001590951"/>
    </source>
</evidence>
<gene>
    <name evidence="2" type="ORF">ABVK25_009775</name>
</gene>
<sequence length="268" mass="30705">MPPKEIPWAETLRHLSTPHRCYHKRLLEKVMIWLNSSSKFDKPPQSPLDVDRNPFLQVARSDGLQDLGKLLWNVKIACAGLAADAVSERERELSTSYLTFRPTAAAGSSSILQKARETPSRKRKSPFKNQKFPFNTQRDDVSRFQDRVAHIEAQITSAPTTEAASKALTSRQKPQRPEPSGPNHSLRKISREGKKLPSASLVRRYSIQIYEEKIYSVVHFIFQDCSMIYEETIARLRGRVTENIRYNEAEKAKERIAKLRACVMENVQ</sequence>
<feature type="region of interest" description="Disordered" evidence="1">
    <location>
        <begin position="108"/>
        <end position="136"/>
    </location>
</feature>
<accession>A0ABR4AXP7</accession>